<sequence>MLPLLASCLAIRMLALAGARAGHLIAPAVPWSHRTTRRGASAPAMATYSLSTNLDDEKVDALFAWVARAFDGDMRYNNLMLAFVAIFGEHAKGSDMAKLVDEAVAVMPAEDQPVGEVFTLSERERNSLGAMGAGQWMGRFRTRPHALLDVRGFTSVDDWVRGLSRGSRRTLAKAATQRFNVTSQMIRGGAPAPHSTRAHFRCVVEHEVRLLAASPEDFFDALSQAIGRYMGTTGQAGEIREYRNEDGKLIAFAHEVRKGRVIRGQWFYATNEAAARYVWFHSVKELVQRAIEAKDVDVVDLGPSGSDSFTELKERYGFVSIVNWHEVADYTGGFRYENKPRSVGDDIFQQLLERL</sequence>
<keyword evidence="3" id="KW-1185">Reference proteome</keyword>
<dbReference type="Proteomes" id="UP001515480">
    <property type="component" value="Unassembled WGS sequence"/>
</dbReference>
<organism evidence="2 3">
    <name type="scientific">Prymnesium parvum</name>
    <name type="common">Toxic golden alga</name>
    <dbReference type="NCBI Taxonomy" id="97485"/>
    <lineage>
        <taxon>Eukaryota</taxon>
        <taxon>Haptista</taxon>
        <taxon>Haptophyta</taxon>
        <taxon>Prymnesiophyceae</taxon>
        <taxon>Prymnesiales</taxon>
        <taxon>Prymnesiaceae</taxon>
        <taxon>Prymnesium</taxon>
    </lineage>
</organism>
<evidence type="ECO:0000313" key="3">
    <source>
        <dbReference type="Proteomes" id="UP001515480"/>
    </source>
</evidence>
<evidence type="ECO:0000313" key="2">
    <source>
        <dbReference type="EMBL" id="KAL1496427.1"/>
    </source>
</evidence>
<evidence type="ECO:0008006" key="4">
    <source>
        <dbReference type="Google" id="ProtNLM"/>
    </source>
</evidence>
<proteinExistence type="predicted"/>
<feature type="chain" id="PRO_5044346540" description="Glycylpeptide N-tetradecanoyltransferase" evidence="1">
    <location>
        <begin position="22"/>
        <end position="355"/>
    </location>
</feature>
<evidence type="ECO:0000256" key="1">
    <source>
        <dbReference type="SAM" id="SignalP"/>
    </source>
</evidence>
<dbReference type="EMBL" id="JBGBPQ010000029">
    <property type="protein sequence ID" value="KAL1496427.1"/>
    <property type="molecule type" value="Genomic_DNA"/>
</dbReference>
<dbReference type="InterPro" id="IPR016181">
    <property type="entry name" value="Acyl_CoA_acyltransferase"/>
</dbReference>
<keyword evidence="1" id="KW-0732">Signal</keyword>
<dbReference type="AlphaFoldDB" id="A0AB34IDU0"/>
<reference evidence="2 3" key="1">
    <citation type="journal article" date="2024" name="Science">
        <title>Giant polyketide synthase enzymes in the biosynthesis of giant marine polyether toxins.</title>
        <authorList>
            <person name="Fallon T.R."/>
            <person name="Shende V.V."/>
            <person name="Wierzbicki I.H."/>
            <person name="Pendleton A.L."/>
            <person name="Watervoot N.F."/>
            <person name="Auber R.P."/>
            <person name="Gonzalez D.J."/>
            <person name="Wisecaver J.H."/>
            <person name="Moore B.S."/>
        </authorList>
    </citation>
    <scope>NUCLEOTIDE SEQUENCE [LARGE SCALE GENOMIC DNA]</scope>
    <source>
        <strain evidence="2 3">12B1</strain>
    </source>
</reference>
<accession>A0AB34IDU0</accession>
<name>A0AB34IDU0_PRYPA</name>
<gene>
    <name evidence="2" type="ORF">AB1Y20_016382</name>
</gene>
<dbReference type="SUPFAM" id="SSF55729">
    <property type="entry name" value="Acyl-CoA N-acyltransferases (Nat)"/>
    <property type="match status" value="1"/>
</dbReference>
<comment type="caution">
    <text evidence="2">The sequence shown here is derived from an EMBL/GenBank/DDBJ whole genome shotgun (WGS) entry which is preliminary data.</text>
</comment>
<protein>
    <recommendedName>
        <fullName evidence="4">Glycylpeptide N-tetradecanoyltransferase</fullName>
    </recommendedName>
</protein>
<feature type="signal peptide" evidence="1">
    <location>
        <begin position="1"/>
        <end position="21"/>
    </location>
</feature>